<protein>
    <submittedName>
        <fullName evidence="2">Uncharacterized protein</fullName>
    </submittedName>
</protein>
<name>A0AAQ3TJU5_PASNO</name>
<evidence type="ECO:0000256" key="1">
    <source>
        <dbReference type="SAM" id="MobiDB-lite"/>
    </source>
</evidence>
<proteinExistence type="predicted"/>
<dbReference type="AlphaFoldDB" id="A0AAQ3TJU5"/>
<evidence type="ECO:0000313" key="3">
    <source>
        <dbReference type="Proteomes" id="UP001341281"/>
    </source>
</evidence>
<feature type="compositionally biased region" description="Basic and acidic residues" evidence="1">
    <location>
        <begin position="139"/>
        <end position="148"/>
    </location>
</feature>
<organism evidence="2 3">
    <name type="scientific">Paspalum notatum var. saurae</name>
    <dbReference type="NCBI Taxonomy" id="547442"/>
    <lineage>
        <taxon>Eukaryota</taxon>
        <taxon>Viridiplantae</taxon>
        <taxon>Streptophyta</taxon>
        <taxon>Embryophyta</taxon>
        <taxon>Tracheophyta</taxon>
        <taxon>Spermatophyta</taxon>
        <taxon>Magnoliopsida</taxon>
        <taxon>Liliopsida</taxon>
        <taxon>Poales</taxon>
        <taxon>Poaceae</taxon>
        <taxon>PACMAD clade</taxon>
        <taxon>Panicoideae</taxon>
        <taxon>Andropogonodae</taxon>
        <taxon>Paspaleae</taxon>
        <taxon>Paspalinae</taxon>
        <taxon>Paspalum</taxon>
    </lineage>
</organism>
<feature type="compositionally biased region" description="Low complexity" evidence="1">
    <location>
        <begin position="120"/>
        <end position="135"/>
    </location>
</feature>
<feature type="region of interest" description="Disordered" evidence="1">
    <location>
        <begin position="1"/>
        <end position="25"/>
    </location>
</feature>
<feature type="compositionally biased region" description="Polar residues" evidence="1">
    <location>
        <begin position="1"/>
        <end position="12"/>
    </location>
</feature>
<feature type="region of interest" description="Disordered" evidence="1">
    <location>
        <begin position="101"/>
        <end position="148"/>
    </location>
</feature>
<gene>
    <name evidence="2" type="ORF">U9M48_023160</name>
</gene>
<reference evidence="2 3" key="1">
    <citation type="submission" date="2024-02" db="EMBL/GenBank/DDBJ databases">
        <title>High-quality chromosome-scale genome assembly of Pensacola bahiagrass (Paspalum notatum Flugge var. saurae).</title>
        <authorList>
            <person name="Vega J.M."/>
            <person name="Podio M."/>
            <person name="Orjuela J."/>
            <person name="Siena L.A."/>
            <person name="Pessino S.C."/>
            <person name="Combes M.C."/>
            <person name="Mariac C."/>
            <person name="Albertini E."/>
            <person name="Pupilli F."/>
            <person name="Ortiz J.P.A."/>
            <person name="Leblanc O."/>
        </authorList>
    </citation>
    <scope>NUCLEOTIDE SEQUENCE [LARGE SCALE GENOMIC DNA]</scope>
    <source>
        <strain evidence="2">R1</strain>
        <tissue evidence="2">Leaf</tissue>
    </source>
</reference>
<dbReference type="EMBL" id="CP144749">
    <property type="protein sequence ID" value="WVZ75068.1"/>
    <property type="molecule type" value="Genomic_DNA"/>
</dbReference>
<keyword evidence="3" id="KW-1185">Reference proteome</keyword>
<feature type="compositionally biased region" description="Low complexity" evidence="1">
    <location>
        <begin position="73"/>
        <end position="86"/>
    </location>
</feature>
<feature type="region of interest" description="Disordered" evidence="1">
    <location>
        <begin position="67"/>
        <end position="86"/>
    </location>
</feature>
<evidence type="ECO:0000313" key="2">
    <source>
        <dbReference type="EMBL" id="WVZ75068.1"/>
    </source>
</evidence>
<sequence>MQSAGSDPSSQLGEPDDYEPEFVAEEKDIESDEALWGLYHRWCEHFKIKRDPDEGWNGPIERIFPSDAGRLWPSKSGGRGRPLSSPSRAVFFRRLGTRLSNGRLPARSEPLGLGARPSDGLGTRTAATAGALGWRRWPRREDERPLGR</sequence>
<accession>A0AAQ3TJU5</accession>
<dbReference type="Proteomes" id="UP001341281">
    <property type="component" value="Chromosome 05"/>
</dbReference>
<feature type="compositionally biased region" description="Acidic residues" evidence="1">
    <location>
        <begin position="14"/>
        <end position="25"/>
    </location>
</feature>